<feature type="region of interest" description="Disordered" evidence="1">
    <location>
        <begin position="316"/>
        <end position="346"/>
    </location>
</feature>
<feature type="chain" id="PRO_5040845082" evidence="2">
    <location>
        <begin position="26"/>
        <end position="346"/>
    </location>
</feature>
<dbReference type="InterPro" id="IPR029475">
    <property type="entry name" value="DUF6807"/>
</dbReference>
<proteinExistence type="predicted"/>
<feature type="signal peptide" evidence="2">
    <location>
        <begin position="1"/>
        <end position="25"/>
    </location>
</feature>
<protein>
    <submittedName>
        <fullName evidence="3">PmoA family protein</fullName>
    </submittedName>
</protein>
<reference evidence="3" key="1">
    <citation type="submission" date="2022-06" db="EMBL/GenBank/DDBJ databases">
        <title>Aeoliella straminimaris, a novel planctomycete from sediments.</title>
        <authorList>
            <person name="Vitorino I.R."/>
            <person name="Lage O.M."/>
        </authorList>
    </citation>
    <scope>NUCLEOTIDE SEQUENCE</scope>
    <source>
        <strain evidence="3">ICT_H6.2</strain>
    </source>
</reference>
<dbReference type="RefSeq" id="WP_252854536.1">
    <property type="nucleotide sequence ID" value="NZ_JAMXLR010000073.1"/>
</dbReference>
<dbReference type="EMBL" id="JAMXLR010000073">
    <property type="protein sequence ID" value="MCO6046422.1"/>
    <property type="molecule type" value="Genomic_DNA"/>
</dbReference>
<evidence type="ECO:0000313" key="3">
    <source>
        <dbReference type="EMBL" id="MCO6046422.1"/>
    </source>
</evidence>
<sequence>MFAFAYRPYCWLCAACLAVASLSSAATDAEMGMSMDDDGVTITIDGEIFTRYVKSSGTKPILYPVIGPTGKPVTRDYPMQPAGPHERDDHPHHRSIWFGYEGINGADFWAEPKDPDNLQGRFGRQVHKNFKKMELDGDTVLLVTEDDYVDFHGEVVAQDERIYRFGTDGDTRWIDVTIKLWSPTGPLKIGDTKEGAFAVRVAGTMKNTAKMGGKYISSNGDENGAAWGKPAAWVDYNGPVEGETVGIAIMAHPSSLQPEPRWHVREYGLFAANPIGAADYTKGQATGGLEREEGEPIVLRHRILIHKGDHTDADIAGAYAKYAQTESDQSDSPNSSQADNTSANGT</sequence>
<organism evidence="3 4">
    <name type="scientific">Aeoliella straminimaris</name>
    <dbReference type="NCBI Taxonomy" id="2954799"/>
    <lineage>
        <taxon>Bacteria</taxon>
        <taxon>Pseudomonadati</taxon>
        <taxon>Planctomycetota</taxon>
        <taxon>Planctomycetia</taxon>
        <taxon>Pirellulales</taxon>
        <taxon>Lacipirellulaceae</taxon>
        <taxon>Aeoliella</taxon>
    </lineage>
</organism>
<name>A0A9X2JIC2_9BACT</name>
<evidence type="ECO:0000256" key="1">
    <source>
        <dbReference type="SAM" id="MobiDB-lite"/>
    </source>
</evidence>
<feature type="compositionally biased region" description="Polar residues" evidence="1">
    <location>
        <begin position="324"/>
        <end position="346"/>
    </location>
</feature>
<keyword evidence="4" id="KW-1185">Reference proteome</keyword>
<comment type="caution">
    <text evidence="3">The sequence shown here is derived from an EMBL/GenBank/DDBJ whole genome shotgun (WGS) entry which is preliminary data.</text>
</comment>
<dbReference type="Pfam" id="PF14100">
    <property type="entry name" value="DUF6807"/>
    <property type="match status" value="1"/>
</dbReference>
<evidence type="ECO:0000256" key="2">
    <source>
        <dbReference type="SAM" id="SignalP"/>
    </source>
</evidence>
<dbReference type="AlphaFoldDB" id="A0A9X2JIC2"/>
<keyword evidence="2" id="KW-0732">Signal</keyword>
<dbReference type="Proteomes" id="UP001155241">
    <property type="component" value="Unassembled WGS sequence"/>
</dbReference>
<accession>A0A9X2JIC2</accession>
<gene>
    <name evidence="3" type="ORF">NG895_21195</name>
</gene>
<evidence type="ECO:0000313" key="4">
    <source>
        <dbReference type="Proteomes" id="UP001155241"/>
    </source>
</evidence>